<dbReference type="Proteomes" id="UP000029273">
    <property type="component" value="Unassembled WGS sequence"/>
</dbReference>
<sequence>MTVILQIILMLSVMLAGPAAAAQAYGPYRATPVRVIDGDTVVMDIDIWPDVTYRLAVRIYGVDTAELHSRNTCERALAIKGRAFTAAWLARGGGITLDRVQLGKYAGRVVAEVKRGGDSLAADLIAAGLGHPYFGGRRAGWCLP</sequence>
<feature type="chain" id="PRO_5008343305" description="TNase-like domain-containing protein" evidence="1">
    <location>
        <begin position="22"/>
        <end position="144"/>
    </location>
</feature>
<evidence type="ECO:0000256" key="1">
    <source>
        <dbReference type="SAM" id="SignalP"/>
    </source>
</evidence>
<reference evidence="2 3" key="1">
    <citation type="journal article" date="2014" name="Genome Announc.">
        <title>Draft Genome Sequence of the Iron-Oxidizing, Acidophilic, and Halotolerant 'Thiobacillus prosperus' Type Strain DSM 5130.</title>
        <authorList>
            <person name="Ossandon F.J."/>
            <person name="Cardenas J.P."/>
            <person name="Corbett M."/>
            <person name="Quatrini R."/>
            <person name="Holmes D.S."/>
            <person name="Watkin E."/>
        </authorList>
    </citation>
    <scope>NUCLEOTIDE SEQUENCE [LARGE SCALE GENOMIC DNA]</scope>
    <source>
        <strain evidence="2 3">DSM 5130</strain>
    </source>
</reference>
<keyword evidence="1" id="KW-0732">Signal</keyword>
<dbReference type="EMBL" id="JQSG02000001">
    <property type="protein sequence ID" value="OBS10780.1"/>
    <property type="molecule type" value="Genomic_DNA"/>
</dbReference>
<keyword evidence="3" id="KW-1185">Reference proteome</keyword>
<comment type="caution">
    <text evidence="2">The sequence shown here is derived from an EMBL/GenBank/DDBJ whole genome shotgun (WGS) entry which is preliminary data.</text>
</comment>
<evidence type="ECO:0000313" key="3">
    <source>
        <dbReference type="Proteomes" id="UP000029273"/>
    </source>
</evidence>
<accession>A0A1A6C8A2</accession>
<dbReference type="SUPFAM" id="SSF50199">
    <property type="entry name" value="Staphylococcal nuclease"/>
    <property type="match status" value="1"/>
</dbReference>
<dbReference type="AlphaFoldDB" id="A0A1A6C8A2"/>
<dbReference type="OrthoDB" id="309040at2"/>
<proteinExistence type="predicted"/>
<feature type="signal peptide" evidence="1">
    <location>
        <begin position="1"/>
        <end position="21"/>
    </location>
</feature>
<organism evidence="2 3">
    <name type="scientific">Acidihalobacter prosperus</name>
    <dbReference type="NCBI Taxonomy" id="160660"/>
    <lineage>
        <taxon>Bacteria</taxon>
        <taxon>Pseudomonadati</taxon>
        <taxon>Pseudomonadota</taxon>
        <taxon>Gammaproteobacteria</taxon>
        <taxon>Chromatiales</taxon>
        <taxon>Ectothiorhodospiraceae</taxon>
        <taxon>Acidihalobacter</taxon>
    </lineage>
</organism>
<evidence type="ECO:0008006" key="4">
    <source>
        <dbReference type="Google" id="ProtNLM"/>
    </source>
</evidence>
<dbReference type="InterPro" id="IPR035437">
    <property type="entry name" value="SNase_OB-fold_sf"/>
</dbReference>
<gene>
    <name evidence="2" type="ORF">Thpro_020496</name>
</gene>
<name>A0A1A6C8A2_9GAMM</name>
<dbReference type="RefSeq" id="WP_052063970.1">
    <property type="nucleotide sequence ID" value="NZ_JQSG02000001.1"/>
</dbReference>
<evidence type="ECO:0000313" key="2">
    <source>
        <dbReference type="EMBL" id="OBS10780.1"/>
    </source>
</evidence>
<protein>
    <recommendedName>
        <fullName evidence="4">TNase-like domain-containing protein</fullName>
    </recommendedName>
</protein>
<dbReference type="Gene3D" id="2.40.50.90">
    <property type="match status" value="1"/>
</dbReference>